<dbReference type="AlphaFoldDB" id="A0A9D9N8Y5"/>
<evidence type="ECO:0000256" key="2">
    <source>
        <dbReference type="ARBA" id="ARBA00022729"/>
    </source>
</evidence>
<evidence type="ECO:0000256" key="5">
    <source>
        <dbReference type="ARBA" id="ARBA00023027"/>
    </source>
</evidence>
<comment type="caution">
    <text evidence="7">The sequence shown here is derived from an EMBL/GenBank/DDBJ whole genome shotgun (WGS) entry which is preliminary data.</text>
</comment>
<reference evidence="7" key="1">
    <citation type="submission" date="2020-10" db="EMBL/GenBank/DDBJ databases">
        <authorList>
            <person name="Gilroy R."/>
        </authorList>
    </citation>
    <scope>NUCLEOTIDE SEQUENCE</scope>
    <source>
        <strain evidence="7">10037</strain>
    </source>
</reference>
<dbReference type="InterPro" id="IPR036188">
    <property type="entry name" value="FAD/NAD-bd_sf"/>
</dbReference>
<accession>A0A9D9N8Y5</accession>
<sequence>MMEDRPVIVIGAGMGGLACGALLAHKGFRVTVLEKQACSGGGLGSFTRDGTNFDIGAHTVFGFGVEGAFGQVCDRLGIMDSLMPRPLNAVTDGRNIFGRVYSGISDKFYDLPSGREAFENYFSSRFPLQAGGLHDYLDCLYSVAGSVPVIGGRVPDVSNVSSLHSGKESLADVLGRYIDDEELKSVLSWITVYTGMPPEESLFSLSALITKLFIEESCQICGGIPALRDALVSAIEDNGGQVLPGHEVSSFLVSGHSVTAVLCGNGRIFPASAVVSSMPLDVFLPMFSRSVKEEDKDIYARWISRFRKKMDSRSGKSSMFSLFIKMKPCVPATVFDGVPLTFVASRDAGWPSRFTVIPYVQDGFAVSVQVHAAMSFDDVLPWASSVPGSRPAEYEKFKASRSGRIMSLLDELCPGFGEMAGKVWTSSPLTVRDWLGRTCGNVYGMLAVPENGLPVISVRTPADNLFLAGEDVRFHGLCGVPATSIECVEAILSEISRETD</sequence>
<dbReference type="PROSITE" id="PS51257">
    <property type="entry name" value="PROKAR_LIPOPROTEIN"/>
    <property type="match status" value="1"/>
</dbReference>
<dbReference type="SUPFAM" id="SSF51905">
    <property type="entry name" value="FAD/NAD(P)-binding domain"/>
    <property type="match status" value="1"/>
</dbReference>
<evidence type="ECO:0000256" key="4">
    <source>
        <dbReference type="ARBA" id="ARBA00022857"/>
    </source>
</evidence>
<keyword evidence="4" id="KW-0521">NADP</keyword>
<dbReference type="InterPro" id="IPR052206">
    <property type="entry name" value="Retinol_saturase"/>
</dbReference>
<keyword evidence="2" id="KW-0732">Signal</keyword>
<dbReference type="GO" id="GO:0016491">
    <property type="term" value="F:oxidoreductase activity"/>
    <property type="evidence" value="ECO:0007669"/>
    <property type="project" value="InterPro"/>
</dbReference>
<evidence type="ECO:0000313" key="7">
    <source>
        <dbReference type="EMBL" id="MBO8464465.1"/>
    </source>
</evidence>
<dbReference type="Proteomes" id="UP000823597">
    <property type="component" value="Unassembled WGS sequence"/>
</dbReference>
<dbReference type="PANTHER" id="PTHR46091">
    <property type="entry name" value="BLR7054 PROTEIN"/>
    <property type="match status" value="1"/>
</dbReference>
<dbReference type="InterPro" id="IPR002937">
    <property type="entry name" value="Amino_oxidase"/>
</dbReference>
<keyword evidence="1" id="KW-0285">Flavoprotein</keyword>
<keyword evidence="3" id="KW-0274">FAD</keyword>
<evidence type="ECO:0000256" key="1">
    <source>
        <dbReference type="ARBA" id="ARBA00022630"/>
    </source>
</evidence>
<evidence type="ECO:0000259" key="6">
    <source>
        <dbReference type="Pfam" id="PF01593"/>
    </source>
</evidence>
<evidence type="ECO:0000256" key="3">
    <source>
        <dbReference type="ARBA" id="ARBA00022827"/>
    </source>
</evidence>
<reference evidence="7" key="2">
    <citation type="journal article" date="2021" name="PeerJ">
        <title>Extensive microbial diversity within the chicken gut microbiome revealed by metagenomics and culture.</title>
        <authorList>
            <person name="Gilroy R."/>
            <person name="Ravi A."/>
            <person name="Getino M."/>
            <person name="Pursley I."/>
            <person name="Horton D.L."/>
            <person name="Alikhan N.F."/>
            <person name="Baker D."/>
            <person name="Gharbi K."/>
            <person name="Hall N."/>
            <person name="Watson M."/>
            <person name="Adriaenssens E.M."/>
            <person name="Foster-Nyarko E."/>
            <person name="Jarju S."/>
            <person name="Secka A."/>
            <person name="Antonio M."/>
            <person name="Oren A."/>
            <person name="Chaudhuri R.R."/>
            <person name="La Ragione R."/>
            <person name="Hildebrand F."/>
            <person name="Pallen M.J."/>
        </authorList>
    </citation>
    <scope>NUCLEOTIDE SEQUENCE</scope>
    <source>
        <strain evidence="7">10037</strain>
    </source>
</reference>
<dbReference type="Gene3D" id="3.50.50.60">
    <property type="entry name" value="FAD/NAD(P)-binding domain"/>
    <property type="match status" value="2"/>
</dbReference>
<dbReference type="EMBL" id="JADIME010000007">
    <property type="protein sequence ID" value="MBO8464465.1"/>
    <property type="molecule type" value="Genomic_DNA"/>
</dbReference>
<proteinExistence type="predicted"/>
<evidence type="ECO:0000313" key="8">
    <source>
        <dbReference type="Proteomes" id="UP000823597"/>
    </source>
</evidence>
<dbReference type="Pfam" id="PF01593">
    <property type="entry name" value="Amino_oxidase"/>
    <property type="match status" value="1"/>
</dbReference>
<name>A0A9D9N8Y5_9BACT</name>
<keyword evidence="5" id="KW-0520">NAD</keyword>
<dbReference type="PANTHER" id="PTHR46091:SF3">
    <property type="entry name" value="AMINE OXIDASE DOMAIN-CONTAINING PROTEIN"/>
    <property type="match status" value="1"/>
</dbReference>
<gene>
    <name evidence="7" type="ORF">IAB93_00535</name>
</gene>
<organism evidence="7 8">
    <name type="scientific">Candidatus Merdivivens pullistercoris</name>
    <dbReference type="NCBI Taxonomy" id="2840873"/>
    <lineage>
        <taxon>Bacteria</taxon>
        <taxon>Pseudomonadati</taxon>
        <taxon>Bacteroidota</taxon>
        <taxon>Bacteroidia</taxon>
        <taxon>Bacteroidales</taxon>
        <taxon>Muribaculaceae</taxon>
        <taxon>Muribaculaceae incertae sedis</taxon>
        <taxon>Candidatus Merdivivens</taxon>
    </lineage>
</organism>
<feature type="domain" description="Amine oxidase" evidence="6">
    <location>
        <begin position="14"/>
        <end position="289"/>
    </location>
</feature>
<protein>
    <submittedName>
        <fullName evidence="7">NAD(P)/FAD-dependent oxidoreductase</fullName>
    </submittedName>
</protein>